<keyword evidence="1" id="KW-0812">Transmembrane</keyword>
<dbReference type="AlphaFoldDB" id="A0A834TXA2"/>
<dbReference type="Proteomes" id="UP000634136">
    <property type="component" value="Unassembled WGS sequence"/>
</dbReference>
<name>A0A834TXA2_9FABA</name>
<accession>A0A834TXA2</accession>
<keyword evidence="3" id="KW-1185">Reference proteome</keyword>
<keyword evidence="1" id="KW-0472">Membrane</keyword>
<evidence type="ECO:0000256" key="1">
    <source>
        <dbReference type="SAM" id="Phobius"/>
    </source>
</evidence>
<reference evidence="2" key="1">
    <citation type="submission" date="2020-09" db="EMBL/GenBank/DDBJ databases">
        <title>Genome-Enabled Discovery of Anthraquinone Biosynthesis in Senna tora.</title>
        <authorList>
            <person name="Kang S.-H."/>
            <person name="Pandey R.P."/>
            <person name="Lee C.-M."/>
            <person name="Sim J.-S."/>
            <person name="Jeong J.-T."/>
            <person name="Choi B.-S."/>
            <person name="Jung M."/>
            <person name="Ginzburg D."/>
            <person name="Zhao K."/>
            <person name="Won S.Y."/>
            <person name="Oh T.-J."/>
            <person name="Yu Y."/>
            <person name="Kim N.-H."/>
            <person name="Lee O.R."/>
            <person name="Lee T.-H."/>
            <person name="Bashyal P."/>
            <person name="Kim T.-S."/>
            <person name="Lee W.-H."/>
            <person name="Kawkins C."/>
            <person name="Kim C.-K."/>
            <person name="Kim J.S."/>
            <person name="Ahn B.O."/>
            <person name="Rhee S.Y."/>
            <person name="Sohng J.K."/>
        </authorList>
    </citation>
    <scope>NUCLEOTIDE SEQUENCE</scope>
    <source>
        <tissue evidence="2">Leaf</tissue>
    </source>
</reference>
<proteinExistence type="predicted"/>
<protein>
    <recommendedName>
        <fullName evidence="4">DUF4408 domain-containing protein</fullName>
    </recommendedName>
</protein>
<evidence type="ECO:0008006" key="4">
    <source>
        <dbReference type="Google" id="ProtNLM"/>
    </source>
</evidence>
<keyword evidence="1" id="KW-1133">Transmembrane helix</keyword>
<dbReference type="EMBL" id="JAAIUW010000005">
    <property type="protein sequence ID" value="KAF7829644.1"/>
    <property type="molecule type" value="Genomic_DNA"/>
</dbReference>
<dbReference type="PANTHER" id="PTHR33640:SF34">
    <property type="entry name" value="PROTEIN, PUTATIVE-RELATED"/>
    <property type="match status" value="1"/>
</dbReference>
<comment type="caution">
    <text evidence="2">The sequence shown here is derived from an EMBL/GenBank/DDBJ whole genome shotgun (WGS) entry which is preliminary data.</text>
</comment>
<sequence length="201" mass="23679">MVIECVSVEKARKRRVEKALGLFNLCVGLLILSRSSWLPIILQIFFHLYSKFVSLLNHPFYVFLLGNVIILFIYALSDKKDEFVHPRPVDCCDHKQREEAETTRTTTRTMTTTSSRRSSIKCYDGRVESESYSRRIVVAETSRQVVRYEAELERRLCSVDNLSNEDFNRTVEDFIAKHRRMRWQEHTQTQTQTHSLPHLTH</sequence>
<feature type="transmembrane region" description="Helical" evidence="1">
    <location>
        <begin position="58"/>
        <end position="77"/>
    </location>
</feature>
<evidence type="ECO:0000313" key="2">
    <source>
        <dbReference type="EMBL" id="KAF7829644.1"/>
    </source>
</evidence>
<dbReference type="OrthoDB" id="1082160at2759"/>
<dbReference type="PANTHER" id="PTHR33640">
    <property type="entry name" value="TRANSMEMBRANE PROTEIN"/>
    <property type="match status" value="1"/>
</dbReference>
<evidence type="ECO:0000313" key="3">
    <source>
        <dbReference type="Proteomes" id="UP000634136"/>
    </source>
</evidence>
<feature type="transmembrane region" description="Helical" evidence="1">
    <location>
        <begin position="20"/>
        <end position="46"/>
    </location>
</feature>
<organism evidence="2 3">
    <name type="scientific">Senna tora</name>
    <dbReference type="NCBI Taxonomy" id="362788"/>
    <lineage>
        <taxon>Eukaryota</taxon>
        <taxon>Viridiplantae</taxon>
        <taxon>Streptophyta</taxon>
        <taxon>Embryophyta</taxon>
        <taxon>Tracheophyta</taxon>
        <taxon>Spermatophyta</taxon>
        <taxon>Magnoliopsida</taxon>
        <taxon>eudicotyledons</taxon>
        <taxon>Gunneridae</taxon>
        <taxon>Pentapetalae</taxon>
        <taxon>rosids</taxon>
        <taxon>fabids</taxon>
        <taxon>Fabales</taxon>
        <taxon>Fabaceae</taxon>
        <taxon>Caesalpinioideae</taxon>
        <taxon>Cassia clade</taxon>
        <taxon>Senna</taxon>
    </lineage>
</organism>
<gene>
    <name evidence="2" type="ORF">G2W53_011977</name>
</gene>